<dbReference type="InterPro" id="IPR051450">
    <property type="entry name" value="Gfo/Idh/MocA_Oxidoreductases"/>
</dbReference>
<dbReference type="SUPFAM" id="SSF55347">
    <property type="entry name" value="Glyceraldehyde-3-phosphate dehydrogenase-like, C-terminal domain"/>
    <property type="match status" value="1"/>
</dbReference>
<name>A0A2I9DRN7_9DEIO</name>
<sequence>MIPVRLALLGVAHVHADAYAAWLTSEPHVQPLGFSEEDPHLAAEFAARTGLAHLPLEGLLGAGPGGVIVCSETAVHRPLVEAAARAGAHVLCEKPIATTLEDARAMGEACARAGVGFRTAFPVRFSPAVGQLHGMLRAGLLGNVLAYSGVNHSVCPDRERGWFSNPHLAGGGAGMDHIIHLADLLHLFGERVEGVYARLIPVPEWVLPEHAGVDAAGLVTLSLASGAGATIDCSWSRPRTYPRWGHLKLGVVGTQGTQSLDAFAESITVTGTAGRHWVGYGPDLNALMLTDFLSLCTRERPSLGADWNAGYEALRVVLAAYESQARGRAVGLV</sequence>
<dbReference type="InterPro" id="IPR036291">
    <property type="entry name" value="NAD(P)-bd_dom_sf"/>
</dbReference>
<dbReference type="Pfam" id="PF01408">
    <property type="entry name" value="GFO_IDH_MocA"/>
    <property type="match status" value="1"/>
</dbReference>
<dbReference type="OrthoDB" id="240873at2"/>
<accession>A0A2I9DRN7</accession>
<dbReference type="InterPro" id="IPR055170">
    <property type="entry name" value="GFO_IDH_MocA-like_dom"/>
</dbReference>
<evidence type="ECO:0000259" key="2">
    <source>
        <dbReference type="Pfam" id="PF22725"/>
    </source>
</evidence>
<evidence type="ECO:0000313" key="3">
    <source>
        <dbReference type="EMBL" id="GBF08081.1"/>
    </source>
</evidence>
<evidence type="ECO:0000313" key="4">
    <source>
        <dbReference type="Proteomes" id="UP000236569"/>
    </source>
</evidence>
<keyword evidence="4" id="KW-1185">Reference proteome</keyword>
<evidence type="ECO:0000259" key="1">
    <source>
        <dbReference type="Pfam" id="PF01408"/>
    </source>
</evidence>
<dbReference type="InterPro" id="IPR000683">
    <property type="entry name" value="Gfo/Idh/MocA-like_OxRdtase_N"/>
</dbReference>
<feature type="domain" description="Gfo/Idh/MocA-like oxidoreductase N-terminal" evidence="1">
    <location>
        <begin position="5"/>
        <end position="117"/>
    </location>
</feature>
<dbReference type="PANTHER" id="PTHR43377">
    <property type="entry name" value="BILIVERDIN REDUCTASE A"/>
    <property type="match status" value="1"/>
</dbReference>
<reference evidence="4" key="1">
    <citation type="submission" date="2018-01" db="EMBL/GenBank/DDBJ databases">
        <title>Draft Genome Sequence of the Radioresistant Bacterium Deinococcus aerius TR0125, Isolated from the Higher Atmosphere above Japan.</title>
        <authorList>
            <person name="Satoh K."/>
            <person name="Arai H."/>
            <person name="Sanzen T."/>
            <person name="Kawaguchi Y."/>
            <person name="Hayashi H."/>
            <person name="Yokobori S."/>
            <person name="Yamagishi A."/>
            <person name="Oono Y."/>
            <person name="Narumi I."/>
        </authorList>
    </citation>
    <scope>NUCLEOTIDE SEQUENCE [LARGE SCALE GENOMIC DNA]</scope>
    <source>
        <strain evidence="4">TR0125</strain>
    </source>
</reference>
<protein>
    <submittedName>
        <fullName evidence="3">NADH-dependent dehydrogenase</fullName>
    </submittedName>
</protein>
<dbReference type="GO" id="GO:0000166">
    <property type="term" value="F:nucleotide binding"/>
    <property type="evidence" value="ECO:0007669"/>
    <property type="project" value="InterPro"/>
</dbReference>
<gene>
    <name evidence="3" type="ORF">DAERI_220024</name>
</gene>
<dbReference type="SUPFAM" id="SSF51735">
    <property type="entry name" value="NAD(P)-binding Rossmann-fold domains"/>
    <property type="match status" value="1"/>
</dbReference>
<dbReference type="Proteomes" id="UP000236569">
    <property type="component" value="Unassembled WGS sequence"/>
</dbReference>
<dbReference type="EMBL" id="BFAG01000022">
    <property type="protein sequence ID" value="GBF08081.1"/>
    <property type="molecule type" value="Genomic_DNA"/>
</dbReference>
<proteinExistence type="predicted"/>
<dbReference type="Gene3D" id="3.30.360.10">
    <property type="entry name" value="Dihydrodipicolinate Reductase, domain 2"/>
    <property type="match status" value="1"/>
</dbReference>
<organism evidence="3 4">
    <name type="scientific">Deinococcus aerius</name>
    <dbReference type="NCBI Taxonomy" id="200253"/>
    <lineage>
        <taxon>Bacteria</taxon>
        <taxon>Thermotogati</taxon>
        <taxon>Deinococcota</taxon>
        <taxon>Deinococci</taxon>
        <taxon>Deinococcales</taxon>
        <taxon>Deinococcaceae</taxon>
        <taxon>Deinococcus</taxon>
    </lineage>
</organism>
<feature type="domain" description="GFO/IDH/MocA-like oxidoreductase" evidence="2">
    <location>
        <begin position="131"/>
        <end position="257"/>
    </location>
</feature>
<dbReference type="AlphaFoldDB" id="A0A2I9DRN7"/>
<dbReference type="Pfam" id="PF22725">
    <property type="entry name" value="GFO_IDH_MocA_C3"/>
    <property type="match status" value="1"/>
</dbReference>
<dbReference type="RefSeq" id="WP_103131360.1">
    <property type="nucleotide sequence ID" value="NZ_BFAG01000022.1"/>
</dbReference>
<dbReference type="PANTHER" id="PTHR43377:SF1">
    <property type="entry name" value="BILIVERDIN REDUCTASE A"/>
    <property type="match status" value="1"/>
</dbReference>
<dbReference type="Gene3D" id="3.40.50.720">
    <property type="entry name" value="NAD(P)-binding Rossmann-like Domain"/>
    <property type="match status" value="1"/>
</dbReference>
<comment type="caution">
    <text evidence="3">The sequence shown here is derived from an EMBL/GenBank/DDBJ whole genome shotgun (WGS) entry which is preliminary data.</text>
</comment>